<accession>A0A318S5X9</accession>
<dbReference type="EMBL" id="QJSP01000003">
    <property type="protein sequence ID" value="PYE19539.1"/>
    <property type="molecule type" value="Genomic_DNA"/>
</dbReference>
<evidence type="ECO:0000313" key="2">
    <source>
        <dbReference type="Proteomes" id="UP000247591"/>
    </source>
</evidence>
<dbReference type="Proteomes" id="UP000247591">
    <property type="component" value="Unassembled WGS sequence"/>
</dbReference>
<name>A0A318S5X9_WILLI</name>
<gene>
    <name evidence="1" type="ORF">DFR67_103452</name>
</gene>
<evidence type="ECO:0000313" key="1">
    <source>
        <dbReference type="EMBL" id="PYE19539.1"/>
    </source>
</evidence>
<sequence>MDVSKAPRALKNDRLRSQRASAIRLPHVRPINDLIDEIGRDVGVENLAYNDPTFGGLDAEVLFVLKALEGDASSDSKRVNFRASTTTTPVLSSCSVLATGWASLATNARGGISVRSRPRGRTLREPNWNVRVRIRCEFSNSYRSSQWFFCLAIQLRRGGSPGFCVVVLTSRSFWAHPHPHLVSIRSATAKISKAPFAAQ</sequence>
<comment type="caution">
    <text evidence="1">The sequence shown here is derived from an EMBL/GenBank/DDBJ whole genome shotgun (WGS) entry which is preliminary data.</text>
</comment>
<protein>
    <submittedName>
        <fullName evidence="1">Uncharacterized protein</fullName>
    </submittedName>
</protein>
<proteinExistence type="predicted"/>
<keyword evidence="2" id="KW-1185">Reference proteome</keyword>
<organism evidence="1 2">
    <name type="scientific">Williamsia limnetica</name>
    <dbReference type="NCBI Taxonomy" id="882452"/>
    <lineage>
        <taxon>Bacteria</taxon>
        <taxon>Bacillati</taxon>
        <taxon>Actinomycetota</taxon>
        <taxon>Actinomycetes</taxon>
        <taxon>Mycobacteriales</taxon>
        <taxon>Nocardiaceae</taxon>
        <taxon>Williamsia</taxon>
    </lineage>
</organism>
<reference evidence="1 2" key="1">
    <citation type="submission" date="2018-06" db="EMBL/GenBank/DDBJ databases">
        <title>Genomic Encyclopedia of Type Strains, Phase IV (KMG-IV): sequencing the most valuable type-strain genomes for metagenomic binning, comparative biology and taxonomic classification.</title>
        <authorList>
            <person name="Goeker M."/>
        </authorList>
    </citation>
    <scope>NUCLEOTIDE SEQUENCE [LARGE SCALE GENOMIC DNA]</scope>
    <source>
        <strain evidence="1 2">DSM 45521</strain>
    </source>
</reference>
<dbReference type="AlphaFoldDB" id="A0A318S5X9"/>